<reference evidence="2" key="1">
    <citation type="journal article" date="2019" name="Int. J. Syst. Evol. Microbiol.">
        <title>The Global Catalogue of Microorganisms (GCM) 10K type strain sequencing project: providing services to taxonomists for standard genome sequencing and annotation.</title>
        <authorList>
            <consortium name="The Broad Institute Genomics Platform"/>
            <consortium name="The Broad Institute Genome Sequencing Center for Infectious Disease"/>
            <person name="Wu L."/>
            <person name="Ma J."/>
        </authorList>
    </citation>
    <scope>NUCLEOTIDE SEQUENCE [LARGE SCALE GENOMIC DNA]</scope>
    <source>
        <strain evidence="2">CGMCC 4.7319</strain>
    </source>
</reference>
<organism evidence="1 2">
    <name type="scientific">Lentzea pudingi</name>
    <dbReference type="NCBI Taxonomy" id="1789439"/>
    <lineage>
        <taxon>Bacteria</taxon>
        <taxon>Bacillati</taxon>
        <taxon>Actinomycetota</taxon>
        <taxon>Actinomycetes</taxon>
        <taxon>Pseudonocardiales</taxon>
        <taxon>Pseudonocardiaceae</taxon>
        <taxon>Lentzea</taxon>
    </lineage>
</organism>
<gene>
    <name evidence="1" type="ORF">GCM10011609_72960</name>
</gene>
<evidence type="ECO:0000313" key="2">
    <source>
        <dbReference type="Proteomes" id="UP000597656"/>
    </source>
</evidence>
<dbReference type="EMBL" id="BMNC01000016">
    <property type="protein sequence ID" value="GGN21057.1"/>
    <property type="molecule type" value="Genomic_DNA"/>
</dbReference>
<name>A0ABQ2IQE6_9PSEU</name>
<keyword evidence="2" id="KW-1185">Reference proteome</keyword>
<accession>A0ABQ2IQE6</accession>
<evidence type="ECO:0000313" key="1">
    <source>
        <dbReference type="EMBL" id="GGN21057.1"/>
    </source>
</evidence>
<sequence>MGQIVKPDNGFLASSHLFREATCPAGEVTAGHRTSCGDRKIPPVRTRFPPESRRYCCWHELQDVRNGAVERGCAVSFKAEFLAELEDCLRGYGAVPVSNPDALALFVEFVRALPASDQRLRCLEGVDQGSGSFWNNPAVWWEQVPRFGAGLPRCGSAECRKLLDDMLDEAISDEIDVLEMEIRELPS</sequence>
<evidence type="ECO:0008006" key="3">
    <source>
        <dbReference type="Google" id="ProtNLM"/>
    </source>
</evidence>
<comment type="caution">
    <text evidence="1">The sequence shown here is derived from an EMBL/GenBank/DDBJ whole genome shotgun (WGS) entry which is preliminary data.</text>
</comment>
<protein>
    <recommendedName>
        <fullName evidence="3">Barstar (Barnase inhibitor)</fullName>
    </recommendedName>
</protein>
<dbReference type="Proteomes" id="UP000597656">
    <property type="component" value="Unassembled WGS sequence"/>
</dbReference>
<proteinExistence type="predicted"/>